<keyword evidence="4 9" id="KW-0863">Zinc-finger</keyword>
<evidence type="ECO:0000256" key="9">
    <source>
        <dbReference type="PROSITE-ProRule" id="PRU00042"/>
    </source>
</evidence>
<protein>
    <submittedName>
        <fullName evidence="12">Zinc finger, C2H2</fullName>
    </submittedName>
</protein>
<keyword evidence="13" id="KW-1185">Reference proteome</keyword>
<comment type="caution">
    <text evidence="12">The sequence shown here is derived from an EMBL/GenBank/DDBJ whole genome shotgun (WGS) entry which is preliminary data.</text>
</comment>
<dbReference type="OrthoDB" id="9411774at2759"/>
<evidence type="ECO:0000256" key="7">
    <source>
        <dbReference type="ARBA" id="ARBA00023163"/>
    </source>
</evidence>
<evidence type="ECO:0000256" key="6">
    <source>
        <dbReference type="ARBA" id="ARBA00023015"/>
    </source>
</evidence>
<dbReference type="InterPro" id="IPR013087">
    <property type="entry name" value="Znf_C2H2_type"/>
</dbReference>
<keyword evidence="6" id="KW-0805">Transcription regulation</keyword>
<dbReference type="PANTHER" id="PTHR26374">
    <property type="entry name" value="ZINC FINGER PROTEIN ZAT5"/>
    <property type="match status" value="1"/>
</dbReference>
<dbReference type="SUPFAM" id="SSF57667">
    <property type="entry name" value="beta-beta-alpha zinc fingers"/>
    <property type="match status" value="1"/>
</dbReference>
<reference evidence="12 13" key="1">
    <citation type="journal article" date="2018" name="Mol. Plant">
        <title>The genome of Artemisia annua provides insight into the evolution of Asteraceae family and artemisinin biosynthesis.</title>
        <authorList>
            <person name="Shen Q."/>
            <person name="Zhang L."/>
            <person name="Liao Z."/>
            <person name="Wang S."/>
            <person name="Yan T."/>
            <person name="Shi P."/>
            <person name="Liu M."/>
            <person name="Fu X."/>
            <person name="Pan Q."/>
            <person name="Wang Y."/>
            <person name="Lv Z."/>
            <person name="Lu X."/>
            <person name="Zhang F."/>
            <person name="Jiang W."/>
            <person name="Ma Y."/>
            <person name="Chen M."/>
            <person name="Hao X."/>
            <person name="Li L."/>
            <person name="Tang Y."/>
            <person name="Lv G."/>
            <person name="Zhou Y."/>
            <person name="Sun X."/>
            <person name="Brodelius P.E."/>
            <person name="Rose J.K.C."/>
            <person name="Tang K."/>
        </authorList>
    </citation>
    <scope>NUCLEOTIDE SEQUENCE [LARGE SCALE GENOMIC DNA]</scope>
    <source>
        <strain evidence="13">cv. Huhao1</strain>
        <tissue evidence="12">Leaf</tissue>
    </source>
</reference>
<evidence type="ECO:0000256" key="10">
    <source>
        <dbReference type="SAM" id="SignalP"/>
    </source>
</evidence>
<organism evidence="12 13">
    <name type="scientific">Artemisia annua</name>
    <name type="common">Sweet wormwood</name>
    <dbReference type="NCBI Taxonomy" id="35608"/>
    <lineage>
        <taxon>Eukaryota</taxon>
        <taxon>Viridiplantae</taxon>
        <taxon>Streptophyta</taxon>
        <taxon>Embryophyta</taxon>
        <taxon>Tracheophyta</taxon>
        <taxon>Spermatophyta</taxon>
        <taxon>Magnoliopsida</taxon>
        <taxon>eudicotyledons</taxon>
        <taxon>Gunneridae</taxon>
        <taxon>Pentapetalae</taxon>
        <taxon>asterids</taxon>
        <taxon>campanulids</taxon>
        <taxon>Asterales</taxon>
        <taxon>Asteraceae</taxon>
        <taxon>Asteroideae</taxon>
        <taxon>Anthemideae</taxon>
        <taxon>Artemisiinae</taxon>
        <taxon>Artemisia</taxon>
    </lineage>
</organism>
<evidence type="ECO:0000259" key="11">
    <source>
        <dbReference type="PROSITE" id="PS50157"/>
    </source>
</evidence>
<comment type="subcellular location">
    <subcellularLocation>
        <location evidence="1">Nucleus</location>
    </subcellularLocation>
</comment>
<dbReference type="PROSITE" id="PS00028">
    <property type="entry name" value="ZINC_FINGER_C2H2_1"/>
    <property type="match status" value="2"/>
</dbReference>
<evidence type="ECO:0000256" key="1">
    <source>
        <dbReference type="ARBA" id="ARBA00004123"/>
    </source>
</evidence>
<keyword evidence="5" id="KW-0862">Zinc</keyword>
<dbReference type="InterPro" id="IPR036236">
    <property type="entry name" value="Znf_C2H2_sf"/>
</dbReference>
<evidence type="ECO:0000256" key="2">
    <source>
        <dbReference type="ARBA" id="ARBA00022723"/>
    </source>
</evidence>
<dbReference type="GO" id="GO:0005634">
    <property type="term" value="C:nucleus"/>
    <property type="evidence" value="ECO:0007669"/>
    <property type="project" value="UniProtKB-SubCell"/>
</dbReference>
<feature type="chain" id="PRO_5015712162" evidence="10">
    <location>
        <begin position="17"/>
        <end position="262"/>
    </location>
</feature>
<keyword evidence="10" id="KW-0732">Signal</keyword>
<dbReference type="EMBL" id="PKPP01006444">
    <property type="protein sequence ID" value="PWA56472.1"/>
    <property type="molecule type" value="Genomic_DNA"/>
</dbReference>
<dbReference type="AlphaFoldDB" id="A0A2U1M5C4"/>
<feature type="domain" description="C2H2-type" evidence="11">
    <location>
        <begin position="96"/>
        <end position="123"/>
    </location>
</feature>
<evidence type="ECO:0000313" key="12">
    <source>
        <dbReference type="EMBL" id="PWA56472.1"/>
    </source>
</evidence>
<evidence type="ECO:0000256" key="4">
    <source>
        <dbReference type="ARBA" id="ARBA00022771"/>
    </source>
</evidence>
<dbReference type="STRING" id="35608.A0A2U1M5C4"/>
<dbReference type="PROSITE" id="PS50157">
    <property type="entry name" value="ZINC_FINGER_C2H2_2"/>
    <property type="match status" value="2"/>
</dbReference>
<keyword evidence="2" id="KW-0479">Metal-binding</keyword>
<keyword evidence="3" id="KW-0677">Repeat</keyword>
<evidence type="ECO:0000256" key="3">
    <source>
        <dbReference type="ARBA" id="ARBA00022737"/>
    </source>
</evidence>
<name>A0A2U1M5C4_ARTAN</name>
<dbReference type="Pfam" id="PF13912">
    <property type="entry name" value="zf-C2H2_6"/>
    <property type="match status" value="2"/>
</dbReference>
<evidence type="ECO:0000313" key="13">
    <source>
        <dbReference type="Proteomes" id="UP000245207"/>
    </source>
</evidence>
<dbReference type="Gene3D" id="3.30.160.60">
    <property type="entry name" value="Classic Zinc Finger"/>
    <property type="match status" value="1"/>
</dbReference>
<sequence>MAFEFLLFMIVNMVMGGIKRPNDDVEEFARVNASNITQRVEADPDAAKRYKRIFKCKEKGCNKEYDSHQALGGHRASHKNFRILHTGSTKSVPKLHRCELCGMGFAIGQALGGHMRKHRLGKLEVNKATVLCHRQVKLEDNKAMGDDNLCWCRPDYGALNLKVDGSARGIVDCSETLVINAIQQLVQSVLKQEHKMPNLLQEQLEKLVPEQELLKLGFNVRAGVRSTQRAESLVKNVQQIKLDDGSQRNPAIEKLHSVTKAD</sequence>
<keyword evidence="8" id="KW-0539">Nucleus</keyword>
<feature type="signal peptide" evidence="10">
    <location>
        <begin position="1"/>
        <end position="16"/>
    </location>
</feature>
<dbReference type="SMART" id="SM00355">
    <property type="entry name" value="ZnF_C2H2"/>
    <property type="match status" value="2"/>
</dbReference>
<gene>
    <name evidence="12" type="ORF">CTI12_AA415190</name>
</gene>
<accession>A0A2U1M5C4</accession>
<keyword evidence="7" id="KW-0804">Transcription</keyword>
<evidence type="ECO:0000256" key="8">
    <source>
        <dbReference type="ARBA" id="ARBA00023242"/>
    </source>
</evidence>
<dbReference type="GO" id="GO:0008270">
    <property type="term" value="F:zinc ion binding"/>
    <property type="evidence" value="ECO:0007669"/>
    <property type="project" value="UniProtKB-KW"/>
</dbReference>
<dbReference type="PANTHER" id="PTHR26374:SF456">
    <property type="entry name" value="ZINC FINGER PROTEIN ZAT5-LIKE"/>
    <property type="match status" value="1"/>
</dbReference>
<feature type="domain" description="C2H2-type" evidence="11">
    <location>
        <begin position="54"/>
        <end position="83"/>
    </location>
</feature>
<evidence type="ECO:0000256" key="5">
    <source>
        <dbReference type="ARBA" id="ARBA00022833"/>
    </source>
</evidence>
<dbReference type="Proteomes" id="UP000245207">
    <property type="component" value="Unassembled WGS sequence"/>
</dbReference>
<proteinExistence type="predicted"/>